<name>A0A395IJF6_9HELO</name>
<protein>
    <submittedName>
        <fullName evidence="1">Uncharacterized protein</fullName>
    </submittedName>
</protein>
<sequence length="116" mass="12802">MENTKIQKVDFTNNGIPVIPTDSDVDIERSVDIGEAEPETPAIRSESEKQYDFAMDFPDGGAKAWSVAAGAAGVLFCTFGYINAFGVYQEYYQTINSHIELPRIYPGLDLSKSFPL</sequence>
<proteinExistence type="predicted"/>
<evidence type="ECO:0000313" key="2">
    <source>
        <dbReference type="Proteomes" id="UP000249056"/>
    </source>
</evidence>
<dbReference type="AlphaFoldDB" id="A0A395IJF6"/>
<accession>A0A395IJF6</accession>
<evidence type="ECO:0000313" key="1">
    <source>
        <dbReference type="EMBL" id="RAL60355.1"/>
    </source>
</evidence>
<dbReference type="EMBL" id="QKRW01000041">
    <property type="protein sequence ID" value="RAL60355.1"/>
    <property type="molecule type" value="Genomic_DNA"/>
</dbReference>
<gene>
    <name evidence="1" type="ORF">DID88_000131</name>
</gene>
<comment type="caution">
    <text evidence="1">The sequence shown here is derived from an EMBL/GenBank/DDBJ whole genome shotgun (WGS) entry which is preliminary data.</text>
</comment>
<dbReference type="OrthoDB" id="6499973at2759"/>
<reference evidence="1 2" key="1">
    <citation type="submission" date="2018-06" db="EMBL/GenBank/DDBJ databases">
        <title>Genome Sequence of the Brown Rot Fungal Pathogen Monilinia fructigena.</title>
        <authorList>
            <person name="Landi L."/>
            <person name="De Miccolis Angelini R.M."/>
            <person name="Pollastro S."/>
            <person name="Abate D."/>
            <person name="Faretra F."/>
            <person name="Romanazzi G."/>
        </authorList>
    </citation>
    <scope>NUCLEOTIDE SEQUENCE [LARGE SCALE GENOMIC DNA]</scope>
    <source>
        <strain evidence="1 2">Mfrg269</strain>
    </source>
</reference>
<dbReference type="Proteomes" id="UP000249056">
    <property type="component" value="Unassembled WGS sequence"/>
</dbReference>
<keyword evidence="2" id="KW-1185">Reference proteome</keyword>
<organism evidence="1 2">
    <name type="scientific">Monilinia fructigena</name>
    <dbReference type="NCBI Taxonomy" id="38457"/>
    <lineage>
        <taxon>Eukaryota</taxon>
        <taxon>Fungi</taxon>
        <taxon>Dikarya</taxon>
        <taxon>Ascomycota</taxon>
        <taxon>Pezizomycotina</taxon>
        <taxon>Leotiomycetes</taxon>
        <taxon>Helotiales</taxon>
        <taxon>Sclerotiniaceae</taxon>
        <taxon>Monilinia</taxon>
    </lineage>
</organism>